<feature type="compositionally biased region" description="Polar residues" evidence="2">
    <location>
        <begin position="272"/>
        <end position="295"/>
    </location>
</feature>
<dbReference type="EMBL" id="KB304479">
    <property type="protein sequence ID" value="ELU01993.1"/>
    <property type="molecule type" value="Genomic_DNA"/>
</dbReference>
<evidence type="ECO:0000256" key="1">
    <source>
        <dbReference type="SAM" id="Coils"/>
    </source>
</evidence>
<dbReference type="HOGENOM" id="CLU_358349_0_0_1"/>
<dbReference type="EMBL" id="AMQN01009049">
    <property type="status" value="NOT_ANNOTATED_CDS"/>
    <property type="molecule type" value="Genomic_DNA"/>
</dbReference>
<sequence>MALHDFVWWLKTWATLLPDQTAVSSCRPIREYNSLLVDKLSLHRYPPQPPAPTPNEPDAHVVSPQSMYQYPPQAVHPSIPTTPNTGYSEGESLAEYDSAEWDEKRSMVYMRILSADEFLGVCFAVFHYKFSVRCLFAQRMDETDERIRTLSQVEEREMHLPRVTELMGLRAHLQDELLRIENMLSEDDPNLDYLREFERDHGRVVQVLRDIQAKQKILSTVSIPLEPEIISLALVPPSSSSSISSQAQTSSEHLTKSRATSAHGVASMDIGIQSQGNSTSHAGMQCSTSTDTNLTEDGLKQRHDQEEQKVAKNYAKRLMDGGRLTDEEMNRLLADHLLSMQALRDQQNAEKNRLLANLERKKKERLGAKKETSESSLVGTVASVAEVTAEDDKSVDEADSSDDDDFDLLIGRLSAPTNKVHNDDEFGEFETDNSEKVKGDAFFERQELLSDDLWSKLRSQNSMEEFHEMLDSFRNQEEGRKAIREGEGDRHKSSLLSKLAARKQANNLELSKEDKKFVDELREKNARLSDGEVEALLKRHLEEVEAMRRQRDAEGVKMYEKLKAKLKSKQAKHGNDYIVCGYAENIKFWSHEFLQDVEEEEKELQEVDMDLDDLDRALSVDLIRGRDTLSDDELQKILEKYRKQQAALIKKKLSDRDRLTQKLEEKLIEKKQERKQKELMQSMEDDGKFFRQLQDLQNSGDLTRSSFNEMLQLYLHKRSSDAMKKRQQMKEIDAAEAREKASTLVQENEKAVQLMQNIRNREKSVFDSRLQSRLKAKNTKKS</sequence>
<feature type="coiled-coil region" evidence="1">
    <location>
        <begin position="649"/>
        <end position="680"/>
    </location>
</feature>
<reference evidence="5" key="1">
    <citation type="submission" date="2012-12" db="EMBL/GenBank/DDBJ databases">
        <authorList>
            <person name="Hellsten U."/>
            <person name="Grimwood J."/>
            <person name="Chapman J.A."/>
            <person name="Shapiro H."/>
            <person name="Aerts A."/>
            <person name="Otillar R.P."/>
            <person name="Terry A.Y."/>
            <person name="Boore J.L."/>
            <person name="Simakov O."/>
            <person name="Marletaz F."/>
            <person name="Cho S.-J."/>
            <person name="Edsinger-Gonzales E."/>
            <person name="Havlak P."/>
            <person name="Kuo D.-H."/>
            <person name="Larsson T."/>
            <person name="Lv J."/>
            <person name="Arendt D."/>
            <person name="Savage R."/>
            <person name="Osoegawa K."/>
            <person name="de Jong P."/>
            <person name="Lindberg D.R."/>
            <person name="Seaver E.C."/>
            <person name="Weisblat D.A."/>
            <person name="Putnam N.H."/>
            <person name="Grigoriev I.V."/>
            <person name="Rokhsar D.S."/>
        </authorList>
    </citation>
    <scope>NUCLEOTIDE SEQUENCE</scope>
    <source>
        <strain evidence="5">I ESC-2004</strain>
    </source>
</reference>
<dbReference type="EnsemblMetazoa" id="CapteT192864">
    <property type="protein sequence ID" value="CapteP192864"/>
    <property type="gene ID" value="CapteG192864"/>
</dbReference>
<dbReference type="AlphaFoldDB" id="R7UDZ3"/>
<gene>
    <name evidence="3" type="ORF">CAPTEDRAFT_192864</name>
</gene>
<keyword evidence="1" id="KW-0175">Coiled coil</keyword>
<evidence type="ECO:0000313" key="4">
    <source>
        <dbReference type="EnsemblMetazoa" id="CapteP192864"/>
    </source>
</evidence>
<dbReference type="STRING" id="283909.R7UDZ3"/>
<feature type="coiled-coil region" evidence="1">
    <location>
        <begin position="344"/>
        <end position="371"/>
    </location>
</feature>
<evidence type="ECO:0000256" key="2">
    <source>
        <dbReference type="SAM" id="MobiDB-lite"/>
    </source>
</evidence>
<name>R7UDZ3_CAPTE</name>
<reference evidence="3 5" key="2">
    <citation type="journal article" date="2013" name="Nature">
        <title>Insights into bilaterian evolution from three spiralian genomes.</title>
        <authorList>
            <person name="Simakov O."/>
            <person name="Marletaz F."/>
            <person name="Cho S.J."/>
            <person name="Edsinger-Gonzales E."/>
            <person name="Havlak P."/>
            <person name="Hellsten U."/>
            <person name="Kuo D.H."/>
            <person name="Larsson T."/>
            <person name="Lv J."/>
            <person name="Arendt D."/>
            <person name="Savage R."/>
            <person name="Osoegawa K."/>
            <person name="de Jong P."/>
            <person name="Grimwood J."/>
            <person name="Chapman J.A."/>
            <person name="Shapiro H."/>
            <person name="Aerts A."/>
            <person name="Otillar R.P."/>
            <person name="Terry A.Y."/>
            <person name="Boore J.L."/>
            <person name="Grigoriev I.V."/>
            <person name="Lindberg D.R."/>
            <person name="Seaver E.C."/>
            <person name="Weisblat D.A."/>
            <person name="Putnam N.H."/>
            <person name="Rokhsar D.S."/>
        </authorList>
    </citation>
    <scope>NUCLEOTIDE SEQUENCE</scope>
    <source>
        <strain evidence="3 5">I ESC-2004</strain>
    </source>
</reference>
<reference evidence="4" key="3">
    <citation type="submission" date="2015-06" db="UniProtKB">
        <authorList>
            <consortium name="EnsemblMetazoa"/>
        </authorList>
    </citation>
    <scope>IDENTIFICATION</scope>
</reference>
<proteinExistence type="predicted"/>
<feature type="compositionally biased region" description="Basic and acidic residues" evidence="2">
    <location>
        <begin position="297"/>
        <end position="306"/>
    </location>
</feature>
<feature type="compositionally biased region" description="Low complexity" evidence="2">
    <location>
        <begin position="236"/>
        <end position="251"/>
    </location>
</feature>
<protein>
    <submittedName>
        <fullName evidence="3 4">Uncharacterized protein</fullName>
    </submittedName>
</protein>
<dbReference type="Proteomes" id="UP000014760">
    <property type="component" value="Unassembled WGS sequence"/>
</dbReference>
<dbReference type="OrthoDB" id="10682692at2759"/>
<evidence type="ECO:0000313" key="5">
    <source>
        <dbReference type="Proteomes" id="UP000014760"/>
    </source>
</evidence>
<feature type="region of interest" description="Disordered" evidence="2">
    <location>
        <begin position="236"/>
        <end position="306"/>
    </location>
</feature>
<evidence type="ECO:0000313" key="3">
    <source>
        <dbReference type="EMBL" id="ELU01993.1"/>
    </source>
</evidence>
<accession>R7UDZ3</accession>
<keyword evidence="5" id="KW-1185">Reference proteome</keyword>
<organism evidence="3">
    <name type="scientific">Capitella teleta</name>
    <name type="common">Polychaete worm</name>
    <dbReference type="NCBI Taxonomy" id="283909"/>
    <lineage>
        <taxon>Eukaryota</taxon>
        <taxon>Metazoa</taxon>
        <taxon>Spiralia</taxon>
        <taxon>Lophotrochozoa</taxon>
        <taxon>Annelida</taxon>
        <taxon>Polychaeta</taxon>
        <taxon>Sedentaria</taxon>
        <taxon>Scolecida</taxon>
        <taxon>Capitellidae</taxon>
        <taxon>Capitella</taxon>
    </lineage>
</organism>